<dbReference type="AlphaFoldDB" id="A0A484LTR6"/>
<evidence type="ECO:0000313" key="2">
    <source>
        <dbReference type="Proteomes" id="UP000595140"/>
    </source>
</evidence>
<protein>
    <submittedName>
        <fullName evidence="1">Uncharacterized protein</fullName>
    </submittedName>
</protein>
<proteinExistence type="predicted"/>
<organism evidence="1 2">
    <name type="scientific">Cuscuta campestris</name>
    <dbReference type="NCBI Taxonomy" id="132261"/>
    <lineage>
        <taxon>Eukaryota</taxon>
        <taxon>Viridiplantae</taxon>
        <taxon>Streptophyta</taxon>
        <taxon>Embryophyta</taxon>
        <taxon>Tracheophyta</taxon>
        <taxon>Spermatophyta</taxon>
        <taxon>Magnoliopsida</taxon>
        <taxon>eudicotyledons</taxon>
        <taxon>Gunneridae</taxon>
        <taxon>Pentapetalae</taxon>
        <taxon>asterids</taxon>
        <taxon>lamiids</taxon>
        <taxon>Solanales</taxon>
        <taxon>Convolvulaceae</taxon>
        <taxon>Cuscuteae</taxon>
        <taxon>Cuscuta</taxon>
        <taxon>Cuscuta subgen. Grammica</taxon>
        <taxon>Cuscuta sect. Cleistogrammica</taxon>
    </lineage>
</organism>
<evidence type="ECO:0000313" key="1">
    <source>
        <dbReference type="EMBL" id="VFQ79704.1"/>
    </source>
</evidence>
<name>A0A484LTR6_9ASTE</name>
<accession>A0A484LTR6</accession>
<dbReference type="Proteomes" id="UP000595140">
    <property type="component" value="Unassembled WGS sequence"/>
</dbReference>
<keyword evidence="2" id="KW-1185">Reference proteome</keyword>
<reference evidence="1 2" key="1">
    <citation type="submission" date="2018-04" db="EMBL/GenBank/DDBJ databases">
        <authorList>
            <person name="Vogel A."/>
        </authorList>
    </citation>
    <scope>NUCLEOTIDE SEQUENCE [LARGE SCALE GENOMIC DNA]</scope>
</reference>
<dbReference type="EMBL" id="OOIL02002010">
    <property type="protein sequence ID" value="VFQ79704.1"/>
    <property type="molecule type" value="Genomic_DNA"/>
</dbReference>
<sequence length="78" mass="8550">MMQGIEPTSTDLFFILKSGDQGFNVPVTEARKLANKLVKEEQELITLQKNGPWYNGLQGVCSNENAMLVLPSLILVGA</sequence>
<gene>
    <name evidence="1" type="ORF">CCAM_LOCUS21480</name>
</gene>